<name>A0A1V9YMU0_ACHHY</name>
<protein>
    <recommendedName>
        <fullName evidence="6">Secreted protein</fullName>
    </recommendedName>
</protein>
<dbReference type="AlphaFoldDB" id="A0A1V9YMU0"/>
<keyword evidence="2" id="KW-0812">Transmembrane</keyword>
<keyword evidence="2" id="KW-0472">Membrane</keyword>
<evidence type="ECO:0000256" key="1">
    <source>
        <dbReference type="SAM" id="MobiDB-lite"/>
    </source>
</evidence>
<evidence type="ECO:0000256" key="3">
    <source>
        <dbReference type="SAM" id="SignalP"/>
    </source>
</evidence>
<gene>
    <name evidence="4" type="ORF">ACHHYP_09667</name>
</gene>
<feature type="transmembrane region" description="Helical" evidence="2">
    <location>
        <begin position="174"/>
        <end position="192"/>
    </location>
</feature>
<keyword evidence="5" id="KW-1185">Reference proteome</keyword>
<sequence>MRWLLLTCAAVGIHATANVTTACWTSPPAALSADDIQRFEVERESCPCSVIAAASLWWNNASVDIDWSVASSVAPVVIVNATLGYAVAAGTTTWLPQMTGGTSGNISATIAIALDGPFTMQLFAVLDVAHERIALTSSFQVAAHSENSAGEPTVIVVTTSAPTSTGAPQAVTDALIVSGCVVCALLVFCVWYRSKRRRKTTEIPPPVEPPAPLRWQTQSLGMTTAPRTNSVLVRSSRGYAHSTVSEPLGDLWRDDMLRAYGYSSRFHEYQYTSPSQSSIATGYDDPRSMRDNDGSSSAFSAGESSVDLRSTFGSDLSSQSLPCQYKPRPASLASTTASC</sequence>
<dbReference type="EMBL" id="JNBR01001471">
    <property type="protein sequence ID" value="OQR87023.1"/>
    <property type="molecule type" value="Genomic_DNA"/>
</dbReference>
<dbReference type="OrthoDB" id="10583422at2759"/>
<feature type="region of interest" description="Disordered" evidence="1">
    <location>
        <begin position="275"/>
        <end position="303"/>
    </location>
</feature>
<proteinExistence type="predicted"/>
<feature type="compositionally biased region" description="Basic and acidic residues" evidence="1">
    <location>
        <begin position="284"/>
        <end position="293"/>
    </location>
</feature>
<accession>A0A1V9YMU0</accession>
<evidence type="ECO:0000256" key="2">
    <source>
        <dbReference type="SAM" id="Phobius"/>
    </source>
</evidence>
<feature type="signal peptide" evidence="3">
    <location>
        <begin position="1"/>
        <end position="15"/>
    </location>
</feature>
<dbReference type="PROSITE" id="PS51257">
    <property type="entry name" value="PROKAR_LIPOPROTEIN"/>
    <property type="match status" value="1"/>
</dbReference>
<comment type="caution">
    <text evidence="4">The sequence shown here is derived from an EMBL/GenBank/DDBJ whole genome shotgun (WGS) entry which is preliminary data.</text>
</comment>
<evidence type="ECO:0000313" key="4">
    <source>
        <dbReference type="EMBL" id="OQR87023.1"/>
    </source>
</evidence>
<feature type="compositionally biased region" description="Low complexity" evidence="1">
    <location>
        <begin position="294"/>
        <end position="303"/>
    </location>
</feature>
<feature type="region of interest" description="Disordered" evidence="1">
    <location>
        <begin position="317"/>
        <end position="339"/>
    </location>
</feature>
<feature type="chain" id="PRO_5013320396" description="Secreted protein" evidence="3">
    <location>
        <begin position="16"/>
        <end position="339"/>
    </location>
</feature>
<dbReference type="Proteomes" id="UP000243579">
    <property type="component" value="Unassembled WGS sequence"/>
</dbReference>
<organism evidence="4 5">
    <name type="scientific">Achlya hypogyna</name>
    <name type="common">Oomycete</name>
    <name type="synonym">Protoachlya hypogyna</name>
    <dbReference type="NCBI Taxonomy" id="1202772"/>
    <lineage>
        <taxon>Eukaryota</taxon>
        <taxon>Sar</taxon>
        <taxon>Stramenopiles</taxon>
        <taxon>Oomycota</taxon>
        <taxon>Saprolegniomycetes</taxon>
        <taxon>Saprolegniales</taxon>
        <taxon>Achlyaceae</taxon>
        <taxon>Achlya</taxon>
    </lineage>
</organism>
<keyword evidence="3" id="KW-0732">Signal</keyword>
<reference evidence="4 5" key="1">
    <citation type="journal article" date="2014" name="Genome Biol. Evol.">
        <title>The secreted proteins of Achlya hypogyna and Thraustotheca clavata identify the ancestral oomycete secretome and reveal gene acquisitions by horizontal gene transfer.</title>
        <authorList>
            <person name="Misner I."/>
            <person name="Blouin N."/>
            <person name="Leonard G."/>
            <person name="Richards T.A."/>
            <person name="Lane C.E."/>
        </authorList>
    </citation>
    <scope>NUCLEOTIDE SEQUENCE [LARGE SCALE GENOMIC DNA]</scope>
    <source>
        <strain evidence="4 5">ATCC 48635</strain>
    </source>
</reference>
<evidence type="ECO:0000313" key="5">
    <source>
        <dbReference type="Proteomes" id="UP000243579"/>
    </source>
</evidence>
<evidence type="ECO:0008006" key="6">
    <source>
        <dbReference type="Google" id="ProtNLM"/>
    </source>
</evidence>
<keyword evidence="2" id="KW-1133">Transmembrane helix</keyword>